<reference evidence="2 3" key="1">
    <citation type="submission" date="2018-07" db="EMBL/GenBank/DDBJ databases">
        <title>Anaerosacharophilus polymeroproducens gen. nov. sp. nov., an anaerobic bacterium isolated from salt field.</title>
        <authorList>
            <person name="Kim W."/>
            <person name="Yang S.-H."/>
            <person name="Oh J."/>
            <person name="Lee J.-H."/>
            <person name="Kwon K.K."/>
        </authorList>
    </citation>
    <scope>NUCLEOTIDE SEQUENCE [LARGE SCALE GENOMIC DNA]</scope>
    <source>
        <strain evidence="2 3">MCWD5</strain>
    </source>
</reference>
<proteinExistence type="predicted"/>
<evidence type="ECO:0000313" key="3">
    <source>
        <dbReference type="Proteomes" id="UP000255036"/>
    </source>
</evidence>
<dbReference type="Proteomes" id="UP000255036">
    <property type="component" value="Unassembled WGS sequence"/>
</dbReference>
<gene>
    <name evidence="2" type="ORF">DWV06_03295</name>
</gene>
<comment type="caution">
    <text evidence="2">The sequence shown here is derived from an EMBL/GenBank/DDBJ whole genome shotgun (WGS) entry which is preliminary data.</text>
</comment>
<dbReference type="AlphaFoldDB" id="A0A371AY61"/>
<evidence type="ECO:0000259" key="1">
    <source>
        <dbReference type="SMART" id="SM00458"/>
    </source>
</evidence>
<dbReference type="EMBL" id="QRCT01000012">
    <property type="protein sequence ID" value="RDU24506.1"/>
    <property type="molecule type" value="Genomic_DNA"/>
</dbReference>
<organism evidence="2 3">
    <name type="scientific">Anaerosacchariphilus polymeriproducens</name>
    <dbReference type="NCBI Taxonomy" id="1812858"/>
    <lineage>
        <taxon>Bacteria</taxon>
        <taxon>Bacillati</taxon>
        <taxon>Bacillota</taxon>
        <taxon>Clostridia</taxon>
        <taxon>Lachnospirales</taxon>
        <taxon>Lachnospiraceae</taxon>
        <taxon>Anaerosacchariphilus</taxon>
    </lineage>
</organism>
<dbReference type="RefSeq" id="WP_115480739.1">
    <property type="nucleotide sequence ID" value="NZ_QRCT01000012.1"/>
</dbReference>
<sequence length="195" mass="21837">MIKNIKKLFISTVLSFTVLTSFAMPHFIGGISNIAYAADLETFPEEQIEEGVYQIISASSHRNLDVYDAKDENGTKIQIMHSNGNSSQKFRIKKAIGGWYKVIAMCSASNRCLDVYDSNSINGNKIQIFDDNATAAQRWKFLNTNNDGSYLIASKICDNLKVLDVRDANTEDGAIVQLNDYNGNRAQKWYFVKVG</sequence>
<dbReference type="Gene3D" id="2.80.10.50">
    <property type="match status" value="3"/>
</dbReference>
<name>A0A371AY61_9FIRM</name>
<keyword evidence="3" id="KW-1185">Reference proteome</keyword>
<protein>
    <recommendedName>
        <fullName evidence="1">Ricin B lectin domain-containing protein</fullName>
    </recommendedName>
</protein>
<accession>A0A371AY61</accession>
<dbReference type="PROSITE" id="PS50231">
    <property type="entry name" value="RICIN_B_LECTIN"/>
    <property type="match status" value="1"/>
</dbReference>
<evidence type="ECO:0000313" key="2">
    <source>
        <dbReference type="EMBL" id="RDU24506.1"/>
    </source>
</evidence>
<dbReference type="InterPro" id="IPR000772">
    <property type="entry name" value="Ricin_B_lectin"/>
</dbReference>
<dbReference type="InterPro" id="IPR035992">
    <property type="entry name" value="Ricin_B-like_lectins"/>
</dbReference>
<dbReference type="Pfam" id="PF14200">
    <property type="entry name" value="RicinB_lectin_2"/>
    <property type="match status" value="2"/>
</dbReference>
<dbReference type="OrthoDB" id="9807041at2"/>
<feature type="domain" description="Ricin B lectin" evidence="1">
    <location>
        <begin position="50"/>
        <end position="192"/>
    </location>
</feature>
<dbReference type="CDD" id="cd00161">
    <property type="entry name" value="beta-trefoil_Ricin-like"/>
    <property type="match status" value="1"/>
</dbReference>
<dbReference type="SMART" id="SM00458">
    <property type="entry name" value="RICIN"/>
    <property type="match status" value="1"/>
</dbReference>
<dbReference type="SUPFAM" id="SSF50370">
    <property type="entry name" value="Ricin B-like lectins"/>
    <property type="match status" value="1"/>
</dbReference>